<evidence type="ECO:0000313" key="2">
    <source>
        <dbReference type="EMBL" id="HIW86416.1"/>
    </source>
</evidence>
<organism evidence="2 3">
    <name type="scientific">Candidatus Eubacterium faecipullorum</name>
    <dbReference type="NCBI Taxonomy" id="2838571"/>
    <lineage>
        <taxon>Bacteria</taxon>
        <taxon>Bacillati</taxon>
        <taxon>Bacillota</taxon>
        <taxon>Clostridia</taxon>
        <taxon>Eubacteriales</taxon>
        <taxon>Eubacteriaceae</taxon>
        <taxon>Eubacterium</taxon>
    </lineage>
</organism>
<dbReference type="Gene3D" id="3.30.1180.10">
    <property type="match status" value="1"/>
</dbReference>
<dbReference type="InterPro" id="IPR003797">
    <property type="entry name" value="DegV"/>
</dbReference>
<dbReference type="NCBIfam" id="TIGR00762">
    <property type="entry name" value="DegV"/>
    <property type="match status" value="1"/>
</dbReference>
<gene>
    <name evidence="2" type="ORF">IAA48_07975</name>
</gene>
<proteinExistence type="predicted"/>
<dbReference type="InterPro" id="IPR050270">
    <property type="entry name" value="DegV_domain_contain"/>
</dbReference>
<dbReference type="InterPro" id="IPR043168">
    <property type="entry name" value="DegV_C"/>
</dbReference>
<dbReference type="Proteomes" id="UP000824205">
    <property type="component" value="Unassembled WGS sequence"/>
</dbReference>
<dbReference type="EMBL" id="DXGE01000034">
    <property type="protein sequence ID" value="HIW86416.1"/>
    <property type="molecule type" value="Genomic_DNA"/>
</dbReference>
<name>A0A9D1UH60_9FIRM</name>
<dbReference type="Gene3D" id="2.20.28.50">
    <property type="entry name" value="degv family protein"/>
    <property type="match status" value="1"/>
</dbReference>
<comment type="caution">
    <text evidence="2">The sequence shown here is derived from an EMBL/GenBank/DDBJ whole genome shotgun (WGS) entry which is preliminary data.</text>
</comment>
<evidence type="ECO:0000313" key="3">
    <source>
        <dbReference type="Proteomes" id="UP000824205"/>
    </source>
</evidence>
<evidence type="ECO:0000256" key="1">
    <source>
        <dbReference type="ARBA" id="ARBA00023121"/>
    </source>
</evidence>
<keyword evidence="1" id="KW-0446">Lipid-binding</keyword>
<reference evidence="2" key="2">
    <citation type="submission" date="2021-04" db="EMBL/GenBank/DDBJ databases">
        <authorList>
            <person name="Gilroy R."/>
        </authorList>
    </citation>
    <scope>NUCLEOTIDE SEQUENCE</scope>
    <source>
        <strain evidence="2">421</strain>
    </source>
</reference>
<dbReference type="AlphaFoldDB" id="A0A9D1UH60"/>
<protein>
    <submittedName>
        <fullName evidence="2">DegV family protein</fullName>
    </submittedName>
</protein>
<dbReference type="GO" id="GO:0008289">
    <property type="term" value="F:lipid binding"/>
    <property type="evidence" value="ECO:0007669"/>
    <property type="project" value="UniProtKB-KW"/>
</dbReference>
<dbReference type="PROSITE" id="PS51482">
    <property type="entry name" value="DEGV"/>
    <property type="match status" value="1"/>
</dbReference>
<dbReference type="Pfam" id="PF02645">
    <property type="entry name" value="DegV"/>
    <property type="match status" value="1"/>
</dbReference>
<accession>A0A9D1UH60</accession>
<dbReference type="Gene3D" id="3.40.50.10440">
    <property type="entry name" value="Dihydroxyacetone kinase, domain 1"/>
    <property type="match status" value="1"/>
</dbReference>
<reference evidence="2" key="1">
    <citation type="journal article" date="2021" name="PeerJ">
        <title>Extensive microbial diversity within the chicken gut microbiome revealed by metagenomics and culture.</title>
        <authorList>
            <person name="Gilroy R."/>
            <person name="Ravi A."/>
            <person name="Getino M."/>
            <person name="Pursley I."/>
            <person name="Horton D.L."/>
            <person name="Alikhan N.F."/>
            <person name="Baker D."/>
            <person name="Gharbi K."/>
            <person name="Hall N."/>
            <person name="Watson M."/>
            <person name="Adriaenssens E.M."/>
            <person name="Foster-Nyarko E."/>
            <person name="Jarju S."/>
            <person name="Secka A."/>
            <person name="Antonio M."/>
            <person name="Oren A."/>
            <person name="Chaudhuri R.R."/>
            <person name="La Ragione R."/>
            <person name="Hildebrand F."/>
            <person name="Pallen M.J."/>
        </authorList>
    </citation>
    <scope>NUCLEOTIDE SEQUENCE</scope>
    <source>
        <strain evidence="2">421</strain>
    </source>
</reference>
<dbReference type="PANTHER" id="PTHR33434">
    <property type="entry name" value="DEGV DOMAIN-CONTAINING PROTEIN DR_1986-RELATED"/>
    <property type="match status" value="1"/>
</dbReference>
<dbReference type="PANTHER" id="PTHR33434:SF2">
    <property type="entry name" value="FATTY ACID-BINDING PROTEIN TM_1468"/>
    <property type="match status" value="1"/>
</dbReference>
<dbReference type="SUPFAM" id="SSF82549">
    <property type="entry name" value="DAK1/DegV-like"/>
    <property type="match status" value="1"/>
</dbReference>
<sequence length="287" mass="31406">MAYKLVVDSCCDITEDMKQWSDFEIVPLTLQIGDYVIQDDADFDQNDFISRMVASDVLAKSACPSPEAFAKACEGDYDEVYLMTITDKLSGTYNSALQGVELYRDEHDDGKKIHVFNSLATSGLETLMAHKIKALADAGKSFDEVIAEVEEYCVKNCGLYFCLESLDALKGNGRLFNLAANVIEALRVKLICRRTDYGNISVAGKDLTEKRALSKLANLIAKDTDGCDLRDKKCIISHVCCEGKANQVKELIAEATGYPGENIIVLKASGLNSLYASNGGIIVSFSK</sequence>